<organism evidence="8 9">
    <name type="scientific">Staphylococcus aureus</name>
    <dbReference type="NCBI Taxonomy" id="1280"/>
    <lineage>
        <taxon>Bacteria</taxon>
        <taxon>Bacillati</taxon>
        <taxon>Bacillota</taxon>
        <taxon>Bacilli</taxon>
        <taxon>Bacillales</taxon>
        <taxon>Staphylococcaceae</taxon>
        <taxon>Staphylococcus</taxon>
    </lineage>
</organism>
<dbReference type="InterPro" id="IPR006066">
    <property type="entry name" value="NO2/SO3_Rdtase_FeS/sirohaem_BS"/>
</dbReference>
<evidence type="ECO:0000256" key="2">
    <source>
        <dbReference type="ARBA" id="ARBA00022617"/>
    </source>
</evidence>
<keyword evidence="4 8" id="KW-0560">Oxidoreductase</keyword>
<keyword evidence="1" id="KW-0004">4Fe-4S</keyword>
<dbReference type="InterPro" id="IPR045854">
    <property type="entry name" value="NO2/SO3_Rdtase_4Fe4S_sf"/>
</dbReference>
<dbReference type="GO" id="GO:0020037">
    <property type="term" value="F:heme binding"/>
    <property type="evidence" value="ECO:0007669"/>
    <property type="project" value="InterPro"/>
</dbReference>
<dbReference type="Proteomes" id="UP000254116">
    <property type="component" value="Unassembled WGS sequence"/>
</dbReference>
<dbReference type="PANTHER" id="PTHR43809">
    <property type="entry name" value="NITRITE REDUCTASE (NADH) LARGE SUBUNIT"/>
    <property type="match status" value="1"/>
</dbReference>
<evidence type="ECO:0000256" key="4">
    <source>
        <dbReference type="ARBA" id="ARBA00023002"/>
    </source>
</evidence>
<evidence type="ECO:0000256" key="5">
    <source>
        <dbReference type="ARBA" id="ARBA00023004"/>
    </source>
</evidence>
<dbReference type="GO" id="GO:0008942">
    <property type="term" value="F:nitrite reductase [NAD(P)H] activity"/>
    <property type="evidence" value="ECO:0007669"/>
    <property type="project" value="UniProtKB-EC"/>
</dbReference>
<proteinExistence type="predicted"/>
<keyword evidence="5" id="KW-0408">Iron</keyword>
<dbReference type="AlphaFoldDB" id="A0A380EPD7"/>
<evidence type="ECO:0000256" key="1">
    <source>
        <dbReference type="ARBA" id="ARBA00022485"/>
    </source>
</evidence>
<dbReference type="EC" id="1.7.1.4" evidence="8"/>
<evidence type="ECO:0000313" key="8">
    <source>
        <dbReference type="EMBL" id="SUL37739.1"/>
    </source>
</evidence>
<dbReference type="GO" id="GO:0046872">
    <property type="term" value="F:metal ion binding"/>
    <property type="evidence" value="ECO:0007669"/>
    <property type="project" value="UniProtKB-KW"/>
</dbReference>
<dbReference type="EMBL" id="UHBY01000003">
    <property type="protein sequence ID" value="SUL37739.1"/>
    <property type="molecule type" value="Genomic_DNA"/>
</dbReference>
<evidence type="ECO:0000313" key="9">
    <source>
        <dbReference type="Proteomes" id="UP000254116"/>
    </source>
</evidence>
<dbReference type="Gene3D" id="3.30.413.10">
    <property type="entry name" value="Sulfite Reductase Hemoprotein, domain 1"/>
    <property type="match status" value="1"/>
</dbReference>
<dbReference type="GO" id="GO:0051539">
    <property type="term" value="F:4 iron, 4 sulfur cluster binding"/>
    <property type="evidence" value="ECO:0007669"/>
    <property type="project" value="UniProtKB-KW"/>
</dbReference>
<accession>A0A380EPD7</accession>
<evidence type="ECO:0000259" key="7">
    <source>
        <dbReference type="Pfam" id="PF01077"/>
    </source>
</evidence>
<name>A0A380EPD7_STAAU</name>
<dbReference type="InterPro" id="IPR052034">
    <property type="entry name" value="NasD-like"/>
</dbReference>
<keyword evidence="3" id="KW-0479">Metal-binding</keyword>
<reference evidence="8 9" key="1">
    <citation type="submission" date="2018-06" db="EMBL/GenBank/DDBJ databases">
        <authorList>
            <consortium name="Pathogen Informatics"/>
            <person name="Doyle S."/>
        </authorList>
    </citation>
    <scope>NUCLEOTIDE SEQUENCE [LARGE SCALE GENOMIC DNA]</scope>
    <source>
        <strain evidence="8 9">NCTC10702</strain>
    </source>
</reference>
<evidence type="ECO:0000256" key="6">
    <source>
        <dbReference type="ARBA" id="ARBA00023014"/>
    </source>
</evidence>
<dbReference type="PANTHER" id="PTHR43809:SF1">
    <property type="entry name" value="NITRITE REDUCTASE (NADH) LARGE SUBUNIT"/>
    <property type="match status" value="1"/>
</dbReference>
<feature type="domain" description="Nitrite/sulphite reductase 4Fe-4S" evidence="7">
    <location>
        <begin position="10"/>
        <end position="121"/>
    </location>
</feature>
<sequence>MSIWYAYTTRLGIRLEKTFEYIDTPHKFKMGVSGCPRSCVESGVKDFGIISVENGFQIYIGGNGGTEVEKAEFLTTVETEDEVIKLCGALMQYYRETGIYAERTAPWLRRLGFENVKEVLLDPERQNELFERIMDAKKAVEAEPWEAITSNAQARRILKWRRCNTWKQKKKLK</sequence>
<keyword evidence="6" id="KW-0411">Iron-sulfur</keyword>
<evidence type="ECO:0000256" key="3">
    <source>
        <dbReference type="ARBA" id="ARBA00022723"/>
    </source>
</evidence>
<keyword evidence="2" id="KW-0349">Heme</keyword>
<dbReference type="PROSITE" id="PS00365">
    <property type="entry name" value="NIR_SIR"/>
    <property type="match status" value="1"/>
</dbReference>
<dbReference type="SUPFAM" id="SSF56014">
    <property type="entry name" value="Nitrite and sulphite reductase 4Fe-4S domain-like"/>
    <property type="match status" value="1"/>
</dbReference>
<gene>
    <name evidence="8" type="primary">nasD_1</name>
    <name evidence="8" type="ORF">NCTC10702_03754</name>
</gene>
<dbReference type="InterPro" id="IPR006067">
    <property type="entry name" value="NO2/SO3_Rdtase_4Fe4S_dom"/>
</dbReference>
<protein>
    <submittedName>
        <fullName evidence="8">Nitrite reductase [NAD(P)H] large subunit</fullName>
        <ecNumber evidence="8">1.7.1.4</ecNumber>
    </submittedName>
</protein>
<dbReference type="Pfam" id="PF01077">
    <property type="entry name" value="NIR_SIR"/>
    <property type="match status" value="1"/>
</dbReference>